<dbReference type="InterPro" id="IPR014464">
    <property type="entry name" value="CvfB_fam"/>
</dbReference>
<dbReference type="InterPro" id="IPR036388">
    <property type="entry name" value="WH-like_DNA-bd_sf"/>
</dbReference>
<dbReference type="PANTHER" id="PTHR37296">
    <property type="entry name" value="CONSERVED VIRULENCE FACTOR B"/>
    <property type="match status" value="1"/>
</dbReference>
<evidence type="ECO:0000259" key="2">
    <source>
        <dbReference type="Pfam" id="PF13509"/>
    </source>
</evidence>
<protein>
    <submittedName>
        <fullName evidence="4">S1-like domain-containing RNA-binding protein</fullName>
    </submittedName>
</protein>
<evidence type="ECO:0000313" key="5">
    <source>
        <dbReference type="Proteomes" id="UP001168552"/>
    </source>
</evidence>
<evidence type="ECO:0000256" key="1">
    <source>
        <dbReference type="PIRNR" id="PIRNR012524"/>
    </source>
</evidence>
<comment type="caution">
    <text evidence="4">The sequence shown here is derived from an EMBL/GenBank/DDBJ whole genome shotgun (WGS) entry which is preliminary data.</text>
</comment>
<keyword evidence="5" id="KW-1185">Reference proteome</keyword>
<dbReference type="Pfam" id="PF17783">
    <property type="entry name" value="WHD_CvfB"/>
    <property type="match status" value="1"/>
</dbReference>
<reference evidence="4" key="1">
    <citation type="submission" date="2023-06" db="EMBL/GenBank/DDBJ databases">
        <title>Cytophagales bacterium Strain LB-30, isolated from soil.</title>
        <authorList>
            <person name="Liu B."/>
        </authorList>
    </citation>
    <scope>NUCLEOTIDE SEQUENCE</scope>
    <source>
        <strain evidence="4">LB-30</strain>
    </source>
</reference>
<dbReference type="PANTHER" id="PTHR37296:SF1">
    <property type="entry name" value="CONSERVED VIRULENCE FACTOR B"/>
    <property type="match status" value="1"/>
</dbReference>
<feature type="domain" description="Conserved virulence factor B-like winged helix" evidence="3">
    <location>
        <begin position="218"/>
        <end position="274"/>
    </location>
</feature>
<name>A0ABT8F8X5_9BACT</name>
<dbReference type="EMBL" id="JAUHJS010000008">
    <property type="protein sequence ID" value="MDN4166838.1"/>
    <property type="molecule type" value="Genomic_DNA"/>
</dbReference>
<dbReference type="Proteomes" id="UP001168552">
    <property type="component" value="Unassembled WGS sequence"/>
</dbReference>
<gene>
    <name evidence="4" type="ORF">QWY31_15105</name>
</gene>
<dbReference type="InterPro" id="IPR012340">
    <property type="entry name" value="NA-bd_OB-fold"/>
</dbReference>
<dbReference type="PIRSF" id="PIRSF012524">
    <property type="entry name" value="YitL_S1"/>
    <property type="match status" value="1"/>
</dbReference>
<proteinExistence type="inferred from homology"/>
<comment type="similarity">
    <text evidence="1">Belongs to the CvfB family.</text>
</comment>
<dbReference type="InterPro" id="IPR040764">
    <property type="entry name" value="CvfB_WH"/>
</dbReference>
<dbReference type="InterPro" id="IPR039566">
    <property type="entry name" value="CvfB_S1_st"/>
</dbReference>
<accession>A0ABT8F8X5</accession>
<organism evidence="4 5">
    <name type="scientific">Shiella aurantiaca</name>
    <dbReference type="NCBI Taxonomy" id="3058365"/>
    <lineage>
        <taxon>Bacteria</taxon>
        <taxon>Pseudomonadati</taxon>
        <taxon>Bacteroidota</taxon>
        <taxon>Cytophagia</taxon>
        <taxon>Cytophagales</taxon>
        <taxon>Shiellaceae</taxon>
        <taxon>Shiella</taxon>
    </lineage>
</organism>
<dbReference type="Gene3D" id="2.40.50.140">
    <property type="entry name" value="Nucleic acid-binding proteins"/>
    <property type="match status" value="1"/>
</dbReference>
<dbReference type="Pfam" id="PF13509">
    <property type="entry name" value="S1_2"/>
    <property type="match status" value="1"/>
</dbReference>
<sequence>MVAIGNYITLTILRDTPPGLYLGDEQGNEVLLPGKYITDDMKVGEQVEVFIYLDSEDRPVATTERPFLVVNQFGYLRVKEVNKTGAFMDWGLEKDLLVPFNNQSVTMLAGKYYLVYMYLDAKTNRLVGTSKVNTFLSFNPPTYLKGQKVDLLITRENELGFQVIIDNKFRGMLYHNEIFQEVEPGQRMLGFVKQIREDNKIDVRLTKEGYTEVENAAEELWKALEDHSGFLPLTDKSAPEEVSKVLKMSKKVFKKAAGSLFKQRRIRIETDGIYSTKGA</sequence>
<evidence type="ECO:0000259" key="3">
    <source>
        <dbReference type="Pfam" id="PF17783"/>
    </source>
</evidence>
<feature type="domain" description="Conserved virulence factor B first S1" evidence="2">
    <location>
        <begin position="4"/>
        <end position="63"/>
    </location>
</feature>
<dbReference type="RefSeq" id="WP_320005374.1">
    <property type="nucleotide sequence ID" value="NZ_JAUHJS010000008.1"/>
</dbReference>
<dbReference type="Gene3D" id="1.10.10.10">
    <property type="entry name" value="Winged helix-like DNA-binding domain superfamily/Winged helix DNA-binding domain"/>
    <property type="match status" value="1"/>
</dbReference>
<evidence type="ECO:0000313" key="4">
    <source>
        <dbReference type="EMBL" id="MDN4166838.1"/>
    </source>
</evidence>